<dbReference type="SUPFAM" id="SSF63446">
    <property type="entry name" value="Type I dockerin domain"/>
    <property type="match status" value="1"/>
</dbReference>
<gene>
    <name evidence="3" type="ORF">SAMN02910265_00678</name>
</gene>
<dbReference type="AlphaFoldDB" id="A0A1H6IF30"/>
<evidence type="ECO:0008006" key="5">
    <source>
        <dbReference type="Google" id="ProtNLM"/>
    </source>
</evidence>
<dbReference type="Gene3D" id="1.10.1330.10">
    <property type="entry name" value="Dockerin domain"/>
    <property type="match status" value="1"/>
</dbReference>
<dbReference type="Pfam" id="PF00404">
    <property type="entry name" value="Dockerin_1"/>
    <property type="match status" value="1"/>
</dbReference>
<evidence type="ECO:0000313" key="3">
    <source>
        <dbReference type="EMBL" id="SEH44904.1"/>
    </source>
</evidence>
<dbReference type="SUPFAM" id="SSF49384">
    <property type="entry name" value="Carbohydrate-binding domain"/>
    <property type="match status" value="3"/>
</dbReference>
<sequence>MKKLLSAITAAAMVASMVSVVTPVAVSAADTTKGFSIKTYDPQNPSAASGKNTIKIDKKDIGADGYVIPTAVYYSEGTVNTTDSLLVSLTTDSKDISFKYYDPGLDSYFDEAKTYTLGGVEFKTDRYISWAGFCKSARAGYKPAGEYVFGLDSSQSAAKTDNYFLGCSWMNKGVDYAWAGDSSDAYPFYVFETKLSPNIKAGTYKVTYCDYNTDASGVNDNPCPMVEGDGTRYTLAAKNGDKQLKTEEFTIVVTDGDTPEPTTTQAPTTQTPVTQASTTTATPTVTDVPVSGDVKFTFVDDKGNNTVKVASGKAASIDVDVNIDAGTNPVSALDVQFKTSNGLKVTDILDSTNAFAGKTVSTNIAELRANYATLKGDTPLTADNGKAAFMLTVEVPAGTPDGTYTVDFAQCKIFKDNTKFNYEVGVNPLKIVVGDGGAVVDPGTTPVVTTAPITTKAPTTATTVANPNAPVKFAFVDTDGKSSIKLDKGVAKSIDLDVNIEAGTNPISALDVQFKLSNGLKMTEILDSSNAFSGKTVSTNLSELRANYATLKGDTPLTADNGKAAFMITIDVPATLAEGTYTVDFAQCKIFKDNTKFNYETGVTPYTITIGNGGTSDVTTPAVTTSATTTKTTSVVTQPTVGDVNFKFVDANGNSTANVESGKGGSFDIDVNIEAGTNPISALDVQFKLTSGLKMTEILDSTNAFSGKTVSTNLSELRANYATLKGDTPLTADNGKAAFMITVEVPAGTPDGTYTVDFSQCKIFKDNTKFNYAVGVTPFTITVGNKTTTSKETVTTTTTKETTTAKTTTTVTETTPVTTTDVTPGAKLNVTLWGDTNCNGEVNVADVVVLNRLLNDPSYVVKHPTTKADVTAQGKVNADVVAPQSKDGKGIDPKTVKLTAADSEAIAMYILEKGSLPTD</sequence>
<proteinExistence type="predicted"/>
<dbReference type="InterPro" id="IPR008965">
    <property type="entry name" value="CBM2/CBM3_carb-bd_dom_sf"/>
</dbReference>
<dbReference type="Gene3D" id="2.60.40.680">
    <property type="match status" value="3"/>
</dbReference>
<organism evidence="3 4">
    <name type="scientific">Ruminococcus flavefaciens</name>
    <dbReference type="NCBI Taxonomy" id="1265"/>
    <lineage>
        <taxon>Bacteria</taxon>
        <taxon>Bacillati</taxon>
        <taxon>Bacillota</taxon>
        <taxon>Clostridia</taxon>
        <taxon>Eubacteriales</taxon>
        <taxon>Oscillospiraceae</taxon>
        <taxon>Ruminococcus</taxon>
    </lineage>
</organism>
<keyword evidence="2" id="KW-0732">Signal</keyword>
<dbReference type="InterPro" id="IPR002105">
    <property type="entry name" value="Dockerin_1_rpt"/>
</dbReference>
<evidence type="ECO:0000313" key="4">
    <source>
        <dbReference type="Proteomes" id="UP000183190"/>
    </source>
</evidence>
<dbReference type="InterPro" id="IPR036439">
    <property type="entry name" value="Dockerin_dom_sf"/>
</dbReference>
<feature type="compositionally biased region" description="Low complexity" evidence="1">
    <location>
        <begin position="259"/>
        <end position="280"/>
    </location>
</feature>
<reference evidence="3 4" key="1">
    <citation type="submission" date="2016-10" db="EMBL/GenBank/DDBJ databases">
        <authorList>
            <person name="de Groot N.N."/>
        </authorList>
    </citation>
    <scope>NUCLEOTIDE SEQUENCE [LARGE SCALE GENOMIC DNA]</scope>
    <source>
        <strain evidence="3 4">YAD2003</strain>
    </source>
</reference>
<dbReference type="RefSeq" id="WP_074714497.1">
    <property type="nucleotide sequence ID" value="NZ_FNWV01000002.1"/>
</dbReference>
<protein>
    <recommendedName>
        <fullName evidence="5">Cellulosomal scaffoldin protein</fullName>
    </recommendedName>
</protein>
<feature type="chain" id="PRO_5010223852" description="Cellulosomal scaffoldin protein" evidence="2">
    <location>
        <begin position="29"/>
        <end position="919"/>
    </location>
</feature>
<evidence type="ECO:0000256" key="1">
    <source>
        <dbReference type="SAM" id="MobiDB-lite"/>
    </source>
</evidence>
<accession>A0A1H6IF30</accession>
<name>A0A1H6IF30_RUMFL</name>
<evidence type="ECO:0000256" key="2">
    <source>
        <dbReference type="SAM" id="SignalP"/>
    </source>
</evidence>
<dbReference type="GO" id="GO:0030246">
    <property type="term" value="F:carbohydrate binding"/>
    <property type="evidence" value="ECO:0007669"/>
    <property type="project" value="InterPro"/>
</dbReference>
<dbReference type="Proteomes" id="UP000183190">
    <property type="component" value="Unassembled WGS sequence"/>
</dbReference>
<dbReference type="GO" id="GO:0000272">
    <property type="term" value="P:polysaccharide catabolic process"/>
    <property type="evidence" value="ECO:0007669"/>
    <property type="project" value="InterPro"/>
</dbReference>
<dbReference type="InterPro" id="IPR018247">
    <property type="entry name" value="EF_Hand_1_Ca_BS"/>
</dbReference>
<dbReference type="OrthoDB" id="1814938at2"/>
<dbReference type="EMBL" id="FNWV01000002">
    <property type="protein sequence ID" value="SEH44904.1"/>
    <property type="molecule type" value="Genomic_DNA"/>
</dbReference>
<dbReference type="PROSITE" id="PS00018">
    <property type="entry name" value="EF_HAND_1"/>
    <property type="match status" value="1"/>
</dbReference>
<dbReference type="GO" id="GO:0004553">
    <property type="term" value="F:hydrolase activity, hydrolyzing O-glycosyl compounds"/>
    <property type="evidence" value="ECO:0007669"/>
    <property type="project" value="InterPro"/>
</dbReference>
<feature type="signal peptide" evidence="2">
    <location>
        <begin position="1"/>
        <end position="28"/>
    </location>
</feature>
<feature type="region of interest" description="Disordered" evidence="1">
    <location>
        <begin position="254"/>
        <end position="280"/>
    </location>
</feature>